<evidence type="ECO:0000259" key="5">
    <source>
        <dbReference type="PROSITE" id="PS50039"/>
    </source>
</evidence>
<dbReference type="Gene3D" id="1.10.10.10">
    <property type="entry name" value="Winged helix-like DNA-binding domain superfamily/Winged helix DNA-binding domain"/>
    <property type="match status" value="1"/>
</dbReference>
<reference evidence="7" key="2">
    <citation type="submission" date="2023-11" db="UniProtKB">
        <authorList>
            <consortium name="WormBaseParasite"/>
        </authorList>
    </citation>
    <scope>IDENTIFICATION</scope>
</reference>
<feature type="region of interest" description="Disordered" evidence="4">
    <location>
        <begin position="381"/>
        <end position="410"/>
    </location>
</feature>
<feature type="region of interest" description="Disordered" evidence="4">
    <location>
        <begin position="68"/>
        <end position="103"/>
    </location>
</feature>
<name>A0AA85IX12_TRIRE</name>
<feature type="compositionally biased region" description="Basic and acidic residues" evidence="4">
    <location>
        <begin position="617"/>
        <end position="635"/>
    </location>
</feature>
<evidence type="ECO:0000256" key="3">
    <source>
        <dbReference type="PROSITE-ProRule" id="PRU00089"/>
    </source>
</evidence>
<dbReference type="GO" id="GO:0005634">
    <property type="term" value="C:nucleus"/>
    <property type="evidence" value="ECO:0007669"/>
    <property type="project" value="UniProtKB-SubCell"/>
</dbReference>
<organism evidence="6 7">
    <name type="scientific">Trichobilharzia regenti</name>
    <name type="common">Nasal bird schistosome</name>
    <dbReference type="NCBI Taxonomy" id="157069"/>
    <lineage>
        <taxon>Eukaryota</taxon>
        <taxon>Metazoa</taxon>
        <taxon>Spiralia</taxon>
        <taxon>Lophotrochozoa</taxon>
        <taxon>Platyhelminthes</taxon>
        <taxon>Trematoda</taxon>
        <taxon>Digenea</taxon>
        <taxon>Strigeidida</taxon>
        <taxon>Schistosomatoidea</taxon>
        <taxon>Schistosomatidae</taxon>
        <taxon>Trichobilharzia</taxon>
    </lineage>
</organism>
<dbReference type="WBParaSite" id="TREG1_128310.1">
    <property type="protein sequence ID" value="TREG1_128310.1"/>
    <property type="gene ID" value="TREG1_128310"/>
</dbReference>
<evidence type="ECO:0000256" key="1">
    <source>
        <dbReference type="ARBA" id="ARBA00023125"/>
    </source>
</evidence>
<dbReference type="PANTHER" id="PTHR11829">
    <property type="entry name" value="FORKHEAD BOX PROTEIN"/>
    <property type="match status" value="1"/>
</dbReference>
<feature type="DNA-binding region" description="Fork-head" evidence="3">
    <location>
        <begin position="202"/>
        <end position="294"/>
    </location>
</feature>
<dbReference type="PANTHER" id="PTHR11829:SF343">
    <property type="entry name" value="FORK-HEAD DOMAIN-CONTAINING PROTEIN"/>
    <property type="match status" value="1"/>
</dbReference>
<feature type="compositionally biased region" description="Low complexity" evidence="4">
    <location>
        <begin position="395"/>
        <end position="409"/>
    </location>
</feature>
<dbReference type="SUPFAM" id="SSF46785">
    <property type="entry name" value="Winged helix' DNA-binding domain"/>
    <property type="match status" value="1"/>
</dbReference>
<dbReference type="PRINTS" id="PR00053">
    <property type="entry name" value="FORKHEAD"/>
</dbReference>
<evidence type="ECO:0000256" key="4">
    <source>
        <dbReference type="SAM" id="MobiDB-lite"/>
    </source>
</evidence>
<dbReference type="InterPro" id="IPR036388">
    <property type="entry name" value="WH-like_DNA-bd_sf"/>
</dbReference>
<dbReference type="AlphaFoldDB" id="A0AA85IX12"/>
<sequence length="685" mass="77315">MSYNTLSTNAFPISPFMESYCNSNNNVPNNLTSTNYYAQNQTVHMMNSSPSTSSAFIKSPLDTLSYTPPHSLYTNRQFHSKHSPSHQNDGDNSDGRFSGHHSQLNENAHYSDSLLFLQYHNYIHRQNGERSNVTLDESSSPQMKSTPLHRGSQHSRHNHNHHHHPPHHRHPPPPNQRSSHLGDIQLCGGVLHGEVSGEEDPKPNFSYIGLIAKAILSTQERRMILSEIYQWIQLRYPYFRTRGPGWRNSIRHNLSLNDCFIKVGRAANGKGHYWGIHPANLKDFLSGDFRRRRAQRKVRRALGLTRPGDRDDVDDTDDDDEEGADGDDGEEKIGVEMGVNDKASRYSLITSQIPSAHFISRRTTKQPSNVPKSVKTIQPSLMTTTHHPSTHSLHRSTTQTTGSDSSQTTPFNPYHPYQTSNMMSPIVNQSFNIPLTNTTHLQHHNTPEFTCNTPFQTVGMNTSNELKATLETLKHLKYFYPPSQINIPPTSTLKNVNDTLTDLFYANLMHLLHNNSQSSVTPHSEDHLTSYEQTRRSDQSTHLSCGHNDCNGNDEKSRSDSSNQTLSQEHSQPRVMNASFNVANLIDHQNHHDDQSHQNATCDSDDGNDNDGDGEDEKSTSEGKITDDNHREYDSLNRQSVPSQKYSTTPNHQLLDMEDDLMLSVSNNSSASSNTESPLDYSLIK</sequence>
<keyword evidence="6" id="KW-1185">Reference proteome</keyword>
<dbReference type="PROSITE" id="PS00658">
    <property type="entry name" value="FORK_HEAD_2"/>
    <property type="match status" value="1"/>
</dbReference>
<keyword evidence="2 3" id="KW-0539">Nucleus</keyword>
<feature type="compositionally biased region" description="Low complexity" evidence="4">
    <location>
        <begin position="664"/>
        <end position="677"/>
    </location>
</feature>
<feature type="region of interest" description="Disordered" evidence="4">
    <location>
        <begin position="516"/>
        <end position="573"/>
    </location>
</feature>
<dbReference type="Proteomes" id="UP000050795">
    <property type="component" value="Unassembled WGS sequence"/>
</dbReference>
<dbReference type="InterPro" id="IPR050211">
    <property type="entry name" value="FOX_domain-containing"/>
</dbReference>
<proteinExistence type="predicted"/>
<reference evidence="6" key="1">
    <citation type="submission" date="2022-06" db="EMBL/GenBank/DDBJ databases">
        <authorList>
            <person name="Berger JAMES D."/>
            <person name="Berger JAMES D."/>
        </authorList>
    </citation>
    <scope>NUCLEOTIDE SEQUENCE [LARGE SCALE GENOMIC DNA]</scope>
</reference>
<dbReference type="InterPro" id="IPR001766">
    <property type="entry name" value="Fork_head_dom"/>
</dbReference>
<feature type="region of interest" description="Disordered" evidence="4">
    <location>
        <begin position="132"/>
        <end position="182"/>
    </location>
</feature>
<feature type="region of interest" description="Disordered" evidence="4">
    <location>
        <begin position="300"/>
        <end position="338"/>
    </location>
</feature>
<dbReference type="InterPro" id="IPR047519">
    <property type="entry name" value="FH_FOXQ2-like"/>
</dbReference>
<dbReference type="InterPro" id="IPR036390">
    <property type="entry name" value="WH_DNA-bd_sf"/>
</dbReference>
<dbReference type="GO" id="GO:0030154">
    <property type="term" value="P:cell differentiation"/>
    <property type="evidence" value="ECO:0007669"/>
    <property type="project" value="TreeGrafter"/>
</dbReference>
<feature type="region of interest" description="Disordered" evidence="4">
    <location>
        <begin position="591"/>
        <end position="685"/>
    </location>
</feature>
<dbReference type="SMART" id="SM00339">
    <property type="entry name" value="FH"/>
    <property type="match status" value="1"/>
</dbReference>
<dbReference type="CDD" id="cd20035">
    <property type="entry name" value="FH_FOXQ2-like"/>
    <property type="match status" value="1"/>
</dbReference>
<comment type="subcellular location">
    <subcellularLocation>
        <location evidence="3">Nucleus</location>
    </subcellularLocation>
</comment>
<feature type="compositionally biased region" description="Polar residues" evidence="4">
    <location>
        <begin position="636"/>
        <end position="652"/>
    </location>
</feature>
<feature type="compositionally biased region" description="Polar residues" evidence="4">
    <location>
        <begin position="68"/>
        <end position="77"/>
    </location>
</feature>
<evidence type="ECO:0000256" key="2">
    <source>
        <dbReference type="ARBA" id="ARBA00023242"/>
    </source>
</evidence>
<evidence type="ECO:0000313" key="6">
    <source>
        <dbReference type="Proteomes" id="UP000050795"/>
    </source>
</evidence>
<feature type="compositionally biased region" description="Polar residues" evidence="4">
    <location>
        <begin position="560"/>
        <end position="570"/>
    </location>
</feature>
<dbReference type="GO" id="GO:0000978">
    <property type="term" value="F:RNA polymerase II cis-regulatory region sequence-specific DNA binding"/>
    <property type="evidence" value="ECO:0007669"/>
    <property type="project" value="TreeGrafter"/>
</dbReference>
<dbReference type="PROSITE" id="PS50039">
    <property type="entry name" value="FORK_HEAD_3"/>
    <property type="match status" value="1"/>
</dbReference>
<feature type="compositionally biased region" description="Acidic residues" evidence="4">
    <location>
        <begin position="603"/>
        <end position="616"/>
    </location>
</feature>
<dbReference type="InterPro" id="IPR030456">
    <property type="entry name" value="TF_fork_head_CS_2"/>
</dbReference>
<feature type="domain" description="Fork-head" evidence="5">
    <location>
        <begin position="202"/>
        <end position="294"/>
    </location>
</feature>
<feature type="compositionally biased region" description="Basic residues" evidence="4">
    <location>
        <begin position="151"/>
        <end position="171"/>
    </location>
</feature>
<feature type="compositionally biased region" description="Polar residues" evidence="4">
    <location>
        <begin position="132"/>
        <end position="145"/>
    </location>
</feature>
<dbReference type="GO" id="GO:0009653">
    <property type="term" value="P:anatomical structure morphogenesis"/>
    <property type="evidence" value="ECO:0007669"/>
    <property type="project" value="TreeGrafter"/>
</dbReference>
<evidence type="ECO:0000313" key="7">
    <source>
        <dbReference type="WBParaSite" id="TREG1_128310.1"/>
    </source>
</evidence>
<feature type="compositionally biased region" description="Acidic residues" evidence="4">
    <location>
        <begin position="311"/>
        <end position="330"/>
    </location>
</feature>
<dbReference type="GO" id="GO:0000981">
    <property type="term" value="F:DNA-binding transcription factor activity, RNA polymerase II-specific"/>
    <property type="evidence" value="ECO:0007669"/>
    <property type="project" value="TreeGrafter"/>
</dbReference>
<accession>A0AA85IX12</accession>
<feature type="compositionally biased region" description="Basic and acidic residues" evidence="4">
    <location>
        <begin position="523"/>
        <end position="539"/>
    </location>
</feature>
<dbReference type="FunFam" id="1.10.10.10:FF:000352">
    <property type="entry name" value="Forkhead box Q2"/>
    <property type="match status" value="1"/>
</dbReference>
<dbReference type="Pfam" id="PF00250">
    <property type="entry name" value="Forkhead"/>
    <property type="match status" value="1"/>
</dbReference>
<keyword evidence="1 3" id="KW-0238">DNA-binding</keyword>
<protein>
    <recommendedName>
        <fullName evidence="5">Fork-head domain-containing protein</fullName>
    </recommendedName>
</protein>